<evidence type="ECO:0000313" key="3">
    <source>
        <dbReference type="EMBL" id="CUB06691.1"/>
    </source>
</evidence>
<evidence type="ECO:0000313" key="4">
    <source>
        <dbReference type="Proteomes" id="UP000182769"/>
    </source>
</evidence>
<dbReference type="InterPro" id="IPR001789">
    <property type="entry name" value="Sig_transdc_resp-reg_receiver"/>
</dbReference>
<keyword evidence="4" id="KW-1185">Reference proteome</keyword>
<dbReference type="OrthoDB" id="9793549at2"/>
<keyword evidence="1" id="KW-0597">Phosphoprotein</keyword>
<dbReference type="Pfam" id="PF00072">
    <property type="entry name" value="Response_reg"/>
    <property type="match status" value="1"/>
</dbReference>
<evidence type="ECO:0000256" key="1">
    <source>
        <dbReference type="PROSITE-ProRule" id="PRU00169"/>
    </source>
</evidence>
<protein>
    <submittedName>
        <fullName evidence="3">Response regulator receiver domain</fullName>
    </submittedName>
</protein>
<dbReference type="SUPFAM" id="SSF52172">
    <property type="entry name" value="CheY-like"/>
    <property type="match status" value="1"/>
</dbReference>
<feature type="modified residue" description="4-aspartylphosphate" evidence="1">
    <location>
        <position position="34"/>
    </location>
</feature>
<dbReference type="PROSITE" id="PS50110">
    <property type="entry name" value="RESPONSE_REGULATORY"/>
    <property type="match status" value="1"/>
</dbReference>
<dbReference type="Proteomes" id="UP000182769">
    <property type="component" value="Unassembled WGS sequence"/>
</dbReference>
<dbReference type="GO" id="GO:0000160">
    <property type="term" value="P:phosphorelay signal transduction system"/>
    <property type="evidence" value="ECO:0007669"/>
    <property type="project" value="InterPro"/>
</dbReference>
<accession>A0A0K6IUA1</accession>
<proteinExistence type="predicted"/>
<dbReference type="EMBL" id="CYHG01000021">
    <property type="protein sequence ID" value="CUB06691.1"/>
    <property type="molecule type" value="Genomic_DNA"/>
</dbReference>
<dbReference type="InterPro" id="IPR011006">
    <property type="entry name" value="CheY-like_superfamily"/>
</dbReference>
<name>A0A0K6IUA1_9GAMM</name>
<sequence length="111" mass="12851">MRMANPLIRAIDDIEALELLKRAEVNRPYIILLDLNLPRMVGLELLKTIREDDDLKDAIVFVLTTSNKDEEICSAYRLNVAGYIVKSSLSQDFSQILEFLDHYWRLVEIPS</sequence>
<feature type="domain" description="Response regulatory" evidence="2">
    <location>
        <begin position="1"/>
        <end position="101"/>
    </location>
</feature>
<dbReference type="Gene3D" id="3.40.50.2300">
    <property type="match status" value="1"/>
</dbReference>
<reference evidence="4" key="1">
    <citation type="submission" date="2015-08" db="EMBL/GenBank/DDBJ databases">
        <authorList>
            <person name="Varghese N."/>
        </authorList>
    </citation>
    <scope>NUCLEOTIDE SEQUENCE [LARGE SCALE GENOMIC DNA]</scope>
    <source>
        <strain evidence="4">JCM 18476</strain>
    </source>
</reference>
<dbReference type="InterPro" id="IPR052893">
    <property type="entry name" value="TCS_response_regulator"/>
</dbReference>
<evidence type="ECO:0000259" key="2">
    <source>
        <dbReference type="PROSITE" id="PS50110"/>
    </source>
</evidence>
<dbReference type="AlphaFoldDB" id="A0A0K6IUA1"/>
<gene>
    <name evidence="3" type="ORF">Ga0061065_12114</name>
</gene>
<dbReference type="STRING" id="1137284.GCA_001418205_03737"/>
<dbReference type="PANTHER" id="PTHR44520">
    <property type="entry name" value="RESPONSE REGULATOR RCP1-RELATED"/>
    <property type="match status" value="1"/>
</dbReference>
<organism evidence="3 4">
    <name type="scientific">Marinomonas fungiae</name>
    <dbReference type="NCBI Taxonomy" id="1137284"/>
    <lineage>
        <taxon>Bacteria</taxon>
        <taxon>Pseudomonadati</taxon>
        <taxon>Pseudomonadota</taxon>
        <taxon>Gammaproteobacteria</taxon>
        <taxon>Oceanospirillales</taxon>
        <taxon>Oceanospirillaceae</taxon>
        <taxon>Marinomonas</taxon>
    </lineage>
</organism>
<dbReference type="PANTHER" id="PTHR44520:SF2">
    <property type="entry name" value="RESPONSE REGULATOR RCP1"/>
    <property type="match status" value="1"/>
</dbReference>